<keyword evidence="4" id="KW-0175">Coiled coil</keyword>
<name>A0ABV1RDR1_9ALTE</name>
<dbReference type="EMBL" id="JBELOE010000080">
    <property type="protein sequence ID" value="MER2491056.1"/>
    <property type="molecule type" value="Genomic_DNA"/>
</dbReference>
<dbReference type="SUPFAM" id="SSF58104">
    <property type="entry name" value="Methyl-accepting chemotaxis protein (MCP) signaling domain"/>
    <property type="match status" value="1"/>
</dbReference>
<comment type="caution">
    <text evidence="7">The sequence shown here is derived from an EMBL/GenBank/DDBJ whole genome shotgun (WGS) entry which is preliminary data.</text>
</comment>
<feature type="coiled-coil region" evidence="4">
    <location>
        <begin position="188"/>
        <end position="232"/>
    </location>
</feature>
<keyword evidence="5" id="KW-1133">Transmembrane helix</keyword>
<gene>
    <name evidence="7" type="ORF">ABS311_04090</name>
</gene>
<dbReference type="RefSeq" id="WP_350400789.1">
    <property type="nucleotide sequence ID" value="NZ_JBELOE010000080.1"/>
</dbReference>
<dbReference type="Gene3D" id="1.10.287.950">
    <property type="entry name" value="Methyl-accepting chemotaxis protein"/>
    <property type="match status" value="1"/>
</dbReference>
<feature type="transmembrane region" description="Helical" evidence="5">
    <location>
        <begin position="44"/>
        <end position="63"/>
    </location>
</feature>
<dbReference type="PANTHER" id="PTHR32089:SF112">
    <property type="entry name" value="LYSOZYME-LIKE PROTEIN-RELATED"/>
    <property type="match status" value="1"/>
</dbReference>
<dbReference type="PROSITE" id="PS50111">
    <property type="entry name" value="CHEMOTAXIS_TRANSDUC_2"/>
    <property type="match status" value="1"/>
</dbReference>
<organism evidence="7 8">
    <name type="scientific">Catenovulum sediminis</name>
    <dbReference type="NCBI Taxonomy" id="1740262"/>
    <lineage>
        <taxon>Bacteria</taxon>
        <taxon>Pseudomonadati</taxon>
        <taxon>Pseudomonadota</taxon>
        <taxon>Gammaproteobacteria</taxon>
        <taxon>Alteromonadales</taxon>
        <taxon>Alteromonadaceae</taxon>
        <taxon>Catenovulum</taxon>
    </lineage>
</organism>
<evidence type="ECO:0000313" key="7">
    <source>
        <dbReference type="EMBL" id="MER2491056.1"/>
    </source>
</evidence>
<feature type="domain" description="Methyl-accepting transducer" evidence="6">
    <location>
        <begin position="117"/>
        <end position="353"/>
    </location>
</feature>
<evidence type="ECO:0000256" key="4">
    <source>
        <dbReference type="SAM" id="Coils"/>
    </source>
</evidence>
<keyword evidence="2 3" id="KW-0807">Transducer</keyword>
<keyword evidence="5" id="KW-0812">Transmembrane</keyword>
<dbReference type="SMART" id="SM00283">
    <property type="entry name" value="MA"/>
    <property type="match status" value="1"/>
</dbReference>
<dbReference type="Proteomes" id="UP001467690">
    <property type="component" value="Unassembled WGS sequence"/>
</dbReference>
<reference evidence="7 8" key="1">
    <citation type="submission" date="2024-06" db="EMBL/GenBank/DDBJ databases">
        <authorList>
            <person name="Chen R.Y."/>
        </authorList>
    </citation>
    <scope>NUCLEOTIDE SEQUENCE [LARGE SCALE GENOMIC DNA]</scope>
    <source>
        <strain evidence="7 8">D2</strain>
    </source>
</reference>
<feature type="transmembrane region" description="Helical" evidence="5">
    <location>
        <begin position="21"/>
        <end position="38"/>
    </location>
</feature>
<keyword evidence="8" id="KW-1185">Reference proteome</keyword>
<evidence type="ECO:0000256" key="2">
    <source>
        <dbReference type="ARBA" id="ARBA00023224"/>
    </source>
</evidence>
<sequence>MNTVMAQPAYFLIRNIGIKKTAWICWILICLSLSGSFWMPPIAFYIFIAITLHINASIFIALLSELGNLENKLSQKDESDFDYRKLKLQSIALGRPIISLIEILRELSRDKISLSERMNEVEHSSVQVIESAQQVSVNVRKQYDSTTSTAAAILEMSQSLEEVVDKVKAVLNSSDEAQSVTVHGRECINSLLDEIRVVKQEAEHTQEQMVSLDELAEKVAVMSQSIQDISAQTNLLALNASIEAARAGDFGRGFAVVAEEVRALAQRSNDAAYNIINNVNQVREQSHQVNDKMAIVVERSRSCSETAEEANEALNQIARQTTNLQDQIHIISANTEQQNIATQEISQHIERVVEGAQANSEVADQAAKVAEHLKNLTQKPALSEGKTV</sequence>
<evidence type="ECO:0000313" key="8">
    <source>
        <dbReference type="Proteomes" id="UP001467690"/>
    </source>
</evidence>
<comment type="subcellular location">
    <subcellularLocation>
        <location evidence="1">Membrane</location>
    </subcellularLocation>
</comment>
<dbReference type="Pfam" id="PF00015">
    <property type="entry name" value="MCPsignal"/>
    <property type="match status" value="1"/>
</dbReference>
<evidence type="ECO:0000256" key="5">
    <source>
        <dbReference type="SAM" id="Phobius"/>
    </source>
</evidence>
<dbReference type="PANTHER" id="PTHR32089">
    <property type="entry name" value="METHYL-ACCEPTING CHEMOTAXIS PROTEIN MCPB"/>
    <property type="match status" value="1"/>
</dbReference>
<keyword evidence="5" id="KW-0472">Membrane</keyword>
<evidence type="ECO:0000256" key="1">
    <source>
        <dbReference type="ARBA" id="ARBA00004370"/>
    </source>
</evidence>
<evidence type="ECO:0000259" key="6">
    <source>
        <dbReference type="PROSITE" id="PS50111"/>
    </source>
</evidence>
<accession>A0ABV1RDR1</accession>
<protein>
    <submittedName>
        <fullName evidence="7">Methyl-accepting chemotaxis protein</fullName>
    </submittedName>
</protein>
<evidence type="ECO:0000256" key="3">
    <source>
        <dbReference type="PROSITE-ProRule" id="PRU00284"/>
    </source>
</evidence>
<proteinExistence type="predicted"/>
<dbReference type="InterPro" id="IPR004089">
    <property type="entry name" value="MCPsignal_dom"/>
</dbReference>